<organism evidence="9 10">
    <name type="scientific">Isoptericola chiayiensis</name>
    <dbReference type="NCBI Taxonomy" id="579446"/>
    <lineage>
        <taxon>Bacteria</taxon>
        <taxon>Bacillati</taxon>
        <taxon>Actinomycetota</taxon>
        <taxon>Actinomycetes</taxon>
        <taxon>Micrococcales</taxon>
        <taxon>Promicromonosporaceae</taxon>
        <taxon>Isoptericola</taxon>
    </lineage>
</organism>
<evidence type="ECO:0000256" key="2">
    <source>
        <dbReference type="ARBA" id="ARBA00022448"/>
    </source>
</evidence>
<evidence type="ECO:0000256" key="5">
    <source>
        <dbReference type="ARBA" id="ARBA00022989"/>
    </source>
</evidence>
<feature type="transmembrane region" description="Helical" evidence="7">
    <location>
        <begin position="136"/>
        <end position="159"/>
    </location>
</feature>
<keyword evidence="2 7" id="KW-0813">Transport</keyword>
<sequence length="273" mass="29963">MRRYTARTFGLELVMLATTLVVAFPLYILVNLSVRSRSSTQSILTPTTDPTFENYRTAWEDAGLGRALLNSTFVTVLSVAIVVVFGSLAAYTLARVTRAWSKVTFVVVMVGLLLPFQLGMLPLYSTIRDLGLLGSLWSLVLFYAGLQMPFAIFLYTGFMRALPSDYEEAAMLDGCSPIRAFGQVVFPLLRAITGTVIILNAVFIWNDFLTPLLYLSGTETATMPLAVSTFVAQYSSNFNVVFAGLLIGMVPVLVVYFAMQRHIIKGFSGGLKA</sequence>
<dbReference type="PROSITE" id="PS50928">
    <property type="entry name" value="ABC_TM1"/>
    <property type="match status" value="1"/>
</dbReference>
<evidence type="ECO:0000256" key="7">
    <source>
        <dbReference type="RuleBase" id="RU363032"/>
    </source>
</evidence>
<keyword evidence="3" id="KW-1003">Cell membrane</keyword>
<dbReference type="Gene3D" id="1.10.3720.10">
    <property type="entry name" value="MetI-like"/>
    <property type="match status" value="1"/>
</dbReference>
<dbReference type="SUPFAM" id="SSF161098">
    <property type="entry name" value="MetI-like"/>
    <property type="match status" value="1"/>
</dbReference>
<evidence type="ECO:0000256" key="6">
    <source>
        <dbReference type="ARBA" id="ARBA00023136"/>
    </source>
</evidence>
<reference evidence="10" key="1">
    <citation type="journal article" date="2019" name="Int. J. Syst. Evol. Microbiol.">
        <title>The Global Catalogue of Microorganisms (GCM) 10K type strain sequencing project: providing services to taxonomists for standard genome sequencing and annotation.</title>
        <authorList>
            <consortium name="The Broad Institute Genomics Platform"/>
            <consortium name="The Broad Institute Genome Sequencing Center for Infectious Disease"/>
            <person name="Wu L."/>
            <person name="Ma J."/>
        </authorList>
    </citation>
    <scope>NUCLEOTIDE SEQUENCE [LARGE SCALE GENOMIC DNA]</scope>
    <source>
        <strain evidence="10">JCM 18063</strain>
    </source>
</reference>
<dbReference type="PANTHER" id="PTHR43744">
    <property type="entry name" value="ABC TRANSPORTER PERMEASE PROTEIN MG189-RELATED-RELATED"/>
    <property type="match status" value="1"/>
</dbReference>
<feature type="transmembrane region" description="Helical" evidence="7">
    <location>
        <begin position="180"/>
        <end position="205"/>
    </location>
</feature>
<dbReference type="RefSeq" id="WP_172150911.1">
    <property type="nucleotide sequence ID" value="NZ_BAABID010000006.1"/>
</dbReference>
<comment type="similarity">
    <text evidence="7">Belongs to the binding-protein-dependent transport system permease family.</text>
</comment>
<keyword evidence="6 7" id="KW-0472">Membrane</keyword>
<keyword evidence="5 7" id="KW-1133">Transmembrane helix</keyword>
<dbReference type="InterPro" id="IPR000515">
    <property type="entry name" value="MetI-like"/>
</dbReference>
<feature type="transmembrane region" description="Helical" evidence="7">
    <location>
        <begin position="9"/>
        <end position="30"/>
    </location>
</feature>
<accession>A0ABP8Y8Y7</accession>
<feature type="transmembrane region" description="Helical" evidence="7">
    <location>
        <begin position="238"/>
        <end position="259"/>
    </location>
</feature>
<keyword evidence="4 7" id="KW-0812">Transmembrane</keyword>
<proteinExistence type="inferred from homology"/>
<evidence type="ECO:0000256" key="4">
    <source>
        <dbReference type="ARBA" id="ARBA00022692"/>
    </source>
</evidence>
<dbReference type="PANTHER" id="PTHR43744:SF8">
    <property type="entry name" value="SN-GLYCEROL-3-PHOSPHATE TRANSPORT SYSTEM PERMEASE PROTEIN UGPE"/>
    <property type="match status" value="1"/>
</dbReference>
<evidence type="ECO:0000313" key="9">
    <source>
        <dbReference type="EMBL" id="GAA4723115.1"/>
    </source>
</evidence>
<evidence type="ECO:0000259" key="8">
    <source>
        <dbReference type="PROSITE" id="PS50928"/>
    </source>
</evidence>
<evidence type="ECO:0000256" key="1">
    <source>
        <dbReference type="ARBA" id="ARBA00004651"/>
    </source>
</evidence>
<evidence type="ECO:0000256" key="3">
    <source>
        <dbReference type="ARBA" id="ARBA00022475"/>
    </source>
</evidence>
<protein>
    <submittedName>
        <fullName evidence="9">Carbohydrate ABC transporter permease</fullName>
    </submittedName>
</protein>
<name>A0ABP8Y8Y7_9MICO</name>
<dbReference type="EMBL" id="BAABID010000006">
    <property type="protein sequence ID" value="GAA4723115.1"/>
    <property type="molecule type" value="Genomic_DNA"/>
</dbReference>
<keyword evidence="10" id="KW-1185">Reference proteome</keyword>
<feature type="transmembrane region" description="Helical" evidence="7">
    <location>
        <begin position="67"/>
        <end position="91"/>
    </location>
</feature>
<dbReference type="Pfam" id="PF00528">
    <property type="entry name" value="BPD_transp_1"/>
    <property type="match status" value="1"/>
</dbReference>
<evidence type="ECO:0000313" key="10">
    <source>
        <dbReference type="Proteomes" id="UP001500956"/>
    </source>
</evidence>
<feature type="transmembrane region" description="Helical" evidence="7">
    <location>
        <begin position="103"/>
        <end position="124"/>
    </location>
</feature>
<dbReference type="Proteomes" id="UP001500956">
    <property type="component" value="Unassembled WGS sequence"/>
</dbReference>
<comment type="caution">
    <text evidence="9">The sequence shown here is derived from an EMBL/GenBank/DDBJ whole genome shotgun (WGS) entry which is preliminary data.</text>
</comment>
<gene>
    <name evidence="9" type="ORF">GCM10023216_10680</name>
</gene>
<comment type="subcellular location">
    <subcellularLocation>
        <location evidence="1 7">Cell membrane</location>
        <topology evidence="1 7">Multi-pass membrane protein</topology>
    </subcellularLocation>
</comment>
<feature type="domain" description="ABC transmembrane type-1" evidence="8">
    <location>
        <begin position="68"/>
        <end position="259"/>
    </location>
</feature>
<dbReference type="CDD" id="cd06261">
    <property type="entry name" value="TM_PBP2"/>
    <property type="match status" value="1"/>
</dbReference>
<dbReference type="InterPro" id="IPR035906">
    <property type="entry name" value="MetI-like_sf"/>
</dbReference>